<dbReference type="InterPro" id="IPR006879">
    <property type="entry name" value="YdjC-like"/>
</dbReference>
<protein>
    <submittedName>
        <fullName evidence="6">Predicted glycoside hydrolase or deacetylase ChbG, UPF0249 family</fullName>
    </submittedName>
</protein>
<name>A0A1H5UH79_9BACT</name>
<dbReference type="GO" id="GO:0016787">
    <property type="term" value="F:hydrolase activity"/>
    <property type="evidence" value="ECO:0007669"/>
    <property type="project" value="UniProtKB-KW"/>
</dbReference>
<dbReference type="AlphaFoldDB" id="A0A1H5UH79"/>
<accession>A0A1H5UH79</accession>
<dbReference type="CDD" id="cd10808">
    <property type="entry name" value="YdjC"/>
    <property type="match status" value="1"/>
</dbReference>
<evidence type="ECO:0000256" key="1">
    <source>
        <dbReference type="ARBA" id="ARBA00001946"/>
    </source>
</evidence>
<keyword evidence="5" id="KW-0119">Carbohydrate metabolism</keyword>
<dbReference type="EMBL" id="FNVA01000001">
    <property type="protein sequence ID" value="SEF73741.1"/>
    <property type="molecule type" value="Genomic_DNA"/>
</dbReference>
<reference evidence="6 7" key="1">
    <citation type="submission" date="2016-10" db="EMBL/GenBank/DDBJ databases">
        <authorList>
            <person name="de Groot N.N."/>
        </authorList>
    </citation>
    <scope>NUCLEOTIDE SEQUENCE [LARGE SCALE GENOMIC DNA]</scope>
    <source>
        <strain evidence="6 7">DSM 22489</strain>
    </source>
</reference>
<dbReference type="Pfam" id="PF04794">
    <property type="entry name" value="YdjC"/>
    <property type="match status" value="1"/>
</dbReference>
<evidence type="ECO:0000256" key="2">
    <source>
        <dbReference type="ARBA" id="ARBA00022723"/>
    </source>
</evidence>
<keyword evidence="2" id="KW-0479">Metal-binding</keyword>
<dbReference type="Gene3D" id="3.20.20.370">
    <property type="entry name" value="Glycoside hydrolase/deacetylase"/>
    <property type="match status" value="1"/>
</dbReference>
<evidence type="ECO:0000256" key="4">
    <source>
        <dbReference type="ARBA" id="ARBA00022842"/>
    </source>
</evidence>
<dbReference type="GO" id="GO:0019213">
    <property type="term" value="F:deacetylase activity"/>
    <property type="evidence" value="ECO:0007669"/>
    <property type="project" value="TreeGrafter"/>
</dbReference>
<comment type="cofactor">
    <cofactor evidence="1">
        <name>Mg(2+)</name>
        <dbReference type="ChEBI" id="CHEBI:18420"/>
    </cofactor>
</comment>
<dbReference type="GO" id="GO:0005975">
    <property type="term" value="P:carbohydrate metabolic process"/>
    <property type="evidence" value="ECO:0007669"/>
    <property type="project" value="InterPro"/>
</dbReference>
<keyword evidence="3 6" id="KW-0378">Hydrolase</keyword>
<evidence type="ECO:0000256" key="3">
    <source>
        <dbReference type="ARBA" id="ARBA00022801"/>
    </source>
</evidence>
<dbReference type="PANTHER" id="PTHR31609">
    <property type="entry name" value="YDJC DEACETYLASE FAMILY MEMBER"/>
    <property type="match status" value="1"/>
</dbReference>
<dbReference type="Proteomes" id="UP000236728">
    <property type="component" value="Unassembled WGS sequence"/>
</dbReference>
<dbReference type="OrthoDB" id="9774177at2"/>
<keyword evidence="4" id="KW-0460">Magnesium</keyword>
<evidence type="ECO:0000313" key="7">
    <source>
        <dbReference type="Proteomes" id="UP000236728"/>
    </source>
</evidence>
<keyword evidence="7" id="KW-1185">Reference proteome</keyword>
<sequence>MAARLIVNADDFGLTHGINRAVAELHEAGALTSATLMASGPAFDDAVAIAHAHPSLGVGCHVVLTDGMPVCHAETIPSLMGADGKTFRSSLLEFIAATLAGHINPDDVIREGLAQVQRLQRAGIDVTHLDTHKHTHMLPAIAQPLLYVAERAGIGAIRSPFEQSWSSGAGRPEPIRRLEVLLCDKLLAPRFRSLPQIRHNAVQTTDGTLGISATGRLNRDTLAALLQRLPEDGIFELVCHPGYNDRDLDAVRTRLRVSREIERQALLDCIPSLGPQLTHYGNLGNLGLLRELGQHQPATGHERLT</sequence>
<organism evidence="6 7">
    <name type="scientific">Bryocella elongata</name>
    <dbReference type="NCBI Taxonomy" id="863522"/>
    <lineage>
        <taxon>Bacteria</taxon>
        <taxon>Pseudomonadati</taxon>
        <taxon>Acidobacteriota</taxon>
        <taxon>Terriglobia</taxon>
        <taxon>Terriglobales</taxon>
        <taxon>Acidobacteriaceae</taxon>
        <taxon>Bryocella</taxon>
    </lineage>
</organism>
<proteinExistence type="predicted"/>
<dbReference type="PANTHER" id="PTHR31609:SF1">
    <property type="entry name" value="CARBOHYDRATE DEACETYLASE"/>
    <property type="match status" value="1"/>
</dbReference>
<dbReference type="GO" id="GO:0046872">
    <property type="term" value="F:metal ion binding"/>
    <property type="evidence" value="ECO:0007669"/>
    <property type="project" value="UniProtKB-KW"/>
</dbReference>
<evidence type="ECO:0000256" key="5">
    <source>
        <dbReference type="ARBA" id="ARBA00023277"/>
    </source>
</evidence>
<gene>
    <name evidence="6" type="ORF">SAMN05421819_1001</name>
</gene>
<evidence type="ECO:0000313" key="6">
    <source>
        <dbReference type="EMBL" id="SEF73741.1"/>
    </source>
</evidence>
<dbReference type="InterPro" id="IPR011330">
    <property type="entry name" value="Glyco_hydro/deAcase_b/a-brl"/>
</dbReference>
<dbReference type="SUPFAM" id="SSF88713">
    <property type="entry name" value="Glycoside hydrolase/deacetylase"/>
    <property type="match status" value="1"/>
</dbReference>
<dbReference type="RefSeq" id="WP_103931845.1">
    <property type="nucleotide sequence ID" value="NZ_FNVA01000001.1"/>
</dbReference>